<dbReference type="EMBL" id="JANFQF010000017">
    <property type="protein sequence ID" value="MCQ4121317.1"/>
    <property type="molecule type" value="Genomic_DNA"/>
</dbReference>
<accession>A0ABT1QJN6</accession>
<dbReference type="Proteomes" id="UP001524501">
    <property type="component" value="Unassembled WGS sequence"/>
</dbReference>
<proteinExistence type="predicted"/>
<name>A0ABT1QJN6_9NOCA</name>
<evidence type="ECO:0000313" key="1">
    <source>
        <dbReference type="EMBL" id="MCQ4121317.1"/>
    </source>
</evidence>
<reference evidence="1 2" key="1">
    <citation type="submission" date="2022-07" db="EMBL/GenBank/DDBJ databases">
        <title>Degradation activity of malathion, p-nitrophenol and potential low-temperature adaptation strategy of Rhodococcus sp. FXJ9.536.</title>
        <authorList>
            <person name="Huang J."/>
            <person name="Huang Y."/>
        </authorList>
    </citation>
    <scope>NUCLEOTIDE SEQUENCE [LARGE SCALE GENOMIC DNA]</scope>
    <source>
        <strain evidence="1 2">FXJ9.536</strain>
    </source>
</reference>
<organism evidence="1 2">
    <name type="scientific">Rhodococcus tibetensis</name>
    <dbReference type="NCBI Taxonomy" id="2965064"/>
    <lineage>
        <taxon>Bacteria</taxon>
        <taxon>Bacillati</taxon>
        <taxon>Actinomycetota</taxon>
        <taxon>Actinomycetes</taxon>
        <taxon>Mycobacteriales</taxon>
        <taxon>Nocardiaceae</taxon>
        <taxon>Rhodococcus</taxon>
    </lineage>
</organism>
<dbReference type="InterPro" id="IPR024520">
    <property type="entry name" value="DUF3558"/>
</dbReference>
<dbReference type="Pfam" id="PF12079">
    <property type="entry name" value="DUF3558"/>
    <property type="match status" value="1"/>
</dbReference>
<gene>
    <name evidence="1" type="ORF">NOF53_19465</name>
</gene>
<evidence type="ECO:0000313" key="2">
    <source>
        <dbReference type="Proteomes" id="UP001524501"/>
    </source>
</evidence>
<keyword evidence="2" id="KW-1185">Reference proteome</keyword>
<comment type="caution">
    <text evidence="1">The sequence shown here is derived from an EMBL/GenBank/DDBJ whole genome shotgun (WGS) entry which is preliminary data.</text>
</comment>
<protein>
    <submittedName>
        <fullName evidence="1">DUF3558 domain-containing protein</fullName>
    </submittedName>
</protein>
<sequence length="185" mass="18861">MSGGVVSSVRRRSARATAAIVSVVGLIAGCGSSIQGSPRPEGASSTGDTEKFTALLEECDAVADEQIAETVAADAIERGFFGAICRWDAVGANGPVKITFNWFETGSLDTEKATGEDLGYKVESSTIQGRRAVVMRPPDDPGACGVSVGSPSSGVVGWWVQFTAAAADPCAAASTLADLTLNLSS</sequence>
<dbReference type="RefSeq" id="WP_255971741.1">
    <property type="nucleotide sequence ID" value="NZ_JANFQF010000017.1"/>
</dbReference>